<dbReference type="InterPro" id="IPR001878">
    <property type="entry name" value="Znf_CCHC"/>
</dbReference>
<keyword evidence="1" id="KW-0863">Zinc-finger</keyword>
<dbReference type="PANTHER" id="PTHR31286">
    <property type="entry name" value="GLYCINE-RICH CELL WALL STRUCTURAL PROTEIN 1.8-LIKE"/>
    <property type="match status" value="1"/>
</dbReference>
<accession>A0A2U1LZN3</accession>
<dbReference type="PROSITE" id="PS50158">
    <property type="entry name" value="ZF_CCHC"/>
    <property type="match status" value="1"/>
</dbReference>
<proteinExistence type="predicted"/>
<dbReference type="OrthoDB" id="1707487at2759"/>
<sequence length="380" mass="42631">MDNAPLENCLIAKVIADNRIVHKQSVISILCKAWRNLSRVTISPWKNNFFKISFKDKDDVSKVLRDSPWYVMGYYVALKSWDSDKTLQEMEFNKGEFWIQAHDLPLGLFTSEYAASIAESLGRLVDLDCLGEGPQTIRDFLRFRVEIDLTKPLTPGFLIPRSDGSESWVMLKYEPLSDFCYKCGCLGHCRESCTNEVIDKFAGKWTSEMRTASVRRLQAPNHRPSSSKPSQVHITNKISPQRTSPSPIPLIATTTPESNSNIDSGFEPPSPTVNASVTPISPNSTTSPECSNYYVTEPKEPASLSEHTNPLRPSPSIDFFITSSLAAALSRLTMKRKQDDYSLPVKRMKPLLLGSLNIYHDSPSSYIVKEDTQLVDQSPS</sequence>
<dbReference type="GO" id="GO:0003676">
    <property type="term" value="F:nucleic acid binding"/>
    <property type="evidence" value="ECO:0007669"/>
    <property type="project" value="InterPro"/>
</dbReference>
<dbReference type="InterPro" id="IPR025558">
    <property type="entry name" value="DUF4283"/>
</dbReference>
<reference evidence="4 5" key="1">
    <citation type="journal article" date="2018" name="Mol. Plant">
        <title>The genome of Artemisia annua provides insight into the evolution of Asteraceae family and artemisinin biosynthesis.</title>
        <authorList>
            <person name="Shen Q."/>
            <person name="Zhang L."/>
            <person name="Liao Z."/>
            <person name="Wang S."/>
            <person name="Yan T."/>
            <person name="Shi P."/>
            <person name="Liu M."/>
            <person name="Fu X."/>
            <person name="Pan Q."/>
            <person name="Wang Y."/>
            <person name="Lv Z."/>
            <person name="Lu X."/>
            <person name="Zhang F."/>
            <person name="Jiang W."/>
            <person name="Ma Y."/>
            <person name="Chen M."/>
            <person name="Hao X."/>
            <person name="Li L."/>
            <person name="Tang Y."/>
            <person name="Lv G."/>
            <person name="Zhou Y."/>
            <person name="Sun X."/>
            <person name="Brodelius P.E."/>
            <person name="Rose J.K.C."/>
            <person name="Tang K."/>
        </authorList>
    </citation>
    <scope>NUCLEOTIDE SEQUENCE [LARGE SCALE GENOMIC DNA]</scope>
    <source>
        <strain evidence="5">cv. Huhao1</strain>
        <tissue evidence="4">Leaf</tissue>
    </source>
</reference>
<evidence type="ECO:0000256" key="2">
    <source>
        <dbReference type="SAM" id="MobiDB-lite"/>
    </source>
</evidence>
<keyword evidence="1" id="KW-0862">Zinc</keyword>
<feature type="compositionally biased region" description="Polar residues" evidence="2">
    <location>
        <begin position="252"/>
        <end position="263"/>
    </location>
</feature>
<name>A0A2U1LZN3_ARTAN</name>
<feature type="domain" description="CCHC-type" evidence="3">
    <location>
        <begin position="180"/>
        <end position="195"/>
    </location>
</feature>
<dbReference type="STRING" id="35608.A0A2U1LZN3"/>
<feature type="compositionally biased region" description="Polar residues" evidence="2">
    <location>
        <begin position="272"/>
        <end position="292"/>
    </location>
</feature>
<comment type="caution">
    <text evidence="4">The sequence shown here is derived from an EMBL/GenBank/DDBJ whole genome shotgun (WGS) entry which is preliminary data.</text>
</comment>
<dbReference type="InterPro" id="IPR040256">
    <property type="entry name" value="At4g02000-like"/>
</dbReference>
<evidence type="ECO:0000313" key="5">
    <source>
        <dbReference type="Proteomes" id="UP000245207"/>
    </source>
</evidence>
<dbReference type="Proteomes" id="UP000245207">
    <property type="component" value="Unassembled WGS sequence"/>
</dbReference>
<dbReference type="Pfam" id="PF14111">
    <property type="entry name" value="DUF4283"/>
    <property type="match status" value="1"/>
</dbReference>
<dbReference type="EMBL" id="PKPP01007069">
    <property type="protein sequence ID" value="PWA54451.1"/>
    <property type="molecule type" value="Genomic_DNA"/>
</dbReference>
<dbReference type="AlphaFoldDB" id="A0A2U1LZN3"/>
<feature type="compositionally biased region" description="Polar residues" evidence="2">
    <location>
        <begin position="223"/>
        <end position="245"/>
    </location>
</feature>
<organism evidence="4 5">
    <name type="scientific">Artemisia annua</name>
    <name type="common">Sweet wormwood</name>
    <dbReference type="NCBI Taxonomy" id="35608"/>
    <lineage>
        <taxon>Eukaryota</taxon>
        <taxon>Viridiplantae</taxon>
        <taxon>Streptophyta</taxon>
        <taxon>Embryophyta</taxon>
        <taxon>Tracheophyta</taxon>
        <taxon>Spermatophyta</taxon>
        <taxon>Magnoliopsida</taxon>
        <taxon>eudicotyledons</taxon>
        <taxon>Gunneridae</taxon>
        <taxon>Pentapetalae</taxon>
        <taxon>asterids</taxon>
        <taxon>campanulids</taxon>
        <taxon>Asterales</taxon>
        <taxon>Asteraceae</taxon>
        <taxon>Asteroideae</taxon>
        <taxon>Anthemideae</taxon>
        <taxon>Artemisiinae</taxon>
        <taxon>Artemisia</taxon>
    </lineage>
</organism>
<protein>
    <recommendedName>
        <fullName evidence="3">CCHC-type domain-containing protein</fullName>
    </recommendedName>
</protein>
<dbReference type="PANTHER" id="PTHR31286:SF178">
    <property type="entry name" value="DUF4283 DOMAIN-CONTAINING PROTEIN"/>
    <property type="match status" value="1"/>
</dbReference>
<dbReference type="Pfam" id="PF14392">
    <property type="entry name" value="zf-CCHC_4"/>
    <property type="match status" value="1"/>
</dbReference>
<keyword evidence="5" id="KW-1185">Reference proteome</keyword>
<evidence type="ECO:0000259" key="3">
    <source>
        <dbReference type="PROSITE" id="PS50158"/>
    </source>
</evidence>
<gene>
    <name evidence="4" type="ORF">CTI12_AA435140</name>
</gene>
<feature type="region of interest" description="Disordered" evidence="2">
    <location>
        <begin position="215"/>
        <end position="292"/>
    </location>
</feature>
<keyword evidence="1" id="KW-0479">Metal-binding</keyword>
<dbReference type="InterPro" id="IPR025836">
    <property type="entry name" value="Zn_knuckle_CX2CX4HX4C"/>
</dbReference>
<dbReference type="GO" id="GO:0008270">
    <property type="term" value="F:zinc ion binding"/>
    <property type="evidence" value="ECO:0007669"/>
    <property type="project" value="UniProtKB-KW"/>
</dbReference>
<evidence type="ECO:0000313" key="4">
    <source>
        <dbReference type="EMBL" id="PWA54451.1"/>
    </source>
</evidence>
<evidence type="ECO:0000256" key="1">
    <source>
        <dbReference type="PROSITE-ProRule" id="PRU00047"/>
    </source>
</evidence>